<dbReference type="EMBL" id="ABXU01000031">
    <property type="protein sequence ID" value="EEB33741.1"/>
    <property type="molecule type" value="Genomic_DNA"/>
</dbReference>
<protein>
    <submittedName>
        <fullName evidence="2">Uncharacterized protein</fullName>
    </submittedName>
</protein>
<sequence length="62" mass="7222">MLRACPEKGDENRRQQTVCGDKDIQPHHKQRQVRPDGSIRQLSIFSPEILHQVCFEHTKEGI</sequence>
<reference evidence="2 3" key="2">
    <citation type="submission" date="2008-10" db="EMBL/GenBank/DDBJ databases">
        <authorList>
            <person name="Fulton L."/>
            <person name="Clifton S."/>
            <person name="Fulton B."/>
            <person name="Xu J."/>
            <person name="Minx P."/>
            <person name="Pepin K.H."/>
            <person name="Johnson M."/>
            <person name="Bhonagiri V."/>
            <person name="Nash W.E."/>
            <person name="Mardis E.R."/>
            <person name="Wilson R.K."/>
        </authorList>
    </citation>
    <scope>NUCLEOTIDE SEQUENCE [LARGE SCALE GENOMIC DNA]</scope>
    <source>
        <strain evidence="2 3">ATCC 29098</strain>
    </source>
</reference>
<organism evidence="2 3">
    <name type="scientific">Desulfovibrio piger ATCC 29098</name>
    <dbReference type="NCBI Taxonomy" id="411464"/>
    <lineage>
        <taxon>Bacteria</taxon>
        <taxon>Pseudomonadati</taxon>
        <taxon>Thermodesulfobacteriota</taxon>
        <taxon>Desulfovibrionia</taxon>
        <taxon>Desulfovibrionales</taxon>
        <taxon>Desulfovibrionaceae</taxon>
        <taxon>Desulfovibrio</taxon>
    </lineage>
</organism>
<gene>
    <name evidence="2" type="ORF">DESPIG_01341</name>
</gene>
<accession>B6WTD5</accession>
<dbReference type="AlphaFoldDB" id="B6WTD5"/>
<feature type="compositionally biased region" description="Basic and acidic residues" evidence="1">
    <location>
        <begin position="1"/>
        <end position="26"/>
    </location>
</feature>
<dbReference type="HOGENOM" id="CLU_2896790_0_0_7"/>
<evidence type="ECO:0000256" key="1">
    <source>
        <dbReference type="SAM" id="MobiDB-lite"/>
    </source>
</evidence>
<reference evidence="2 3" key="1">
    <citation type="submission" date="2008-10" db="EMBL/GenBank/DDBJ databases">
        <title>Draft genome sequence of Desulvovibrio piger (ATCC 29098).</title>
        <authorList>
            <person name="Sudarsanam P."/>
            <person name="Ley R."/>
            <person name="Guruge J."/>
            <person name="Turnbaugh P.J."/>
            <person name="Mahowald M."/>
            <person name="Liep D."/>
            <person name="Gordon J."/>
        </authorList>
    </citation>
    <scope>NUCLEOTIDE SEQUENCE [LARGE SCALE GENOMIC DNA]</scope>
    <source>
        <strain evidence="2 3">ATCC 29098</strain>
    </source>
</reference>
<evidence type="ECO:0000313" key="2">
    <source>
        <dbReference type="EMBL" id="EEB33741.1"/>
    </source>
</evidence>
<name>B6WTD5_9BACT</name>
<proteinExistence type="predicted"/>
<comment type="caution">
    <text evidence="2">The sequence shown here is derived from an EMBL/GenBank/DDBJ whole genome shotgun (WGS) entry which is preliminary data.</text>
</comment>
<feature type="region of interest" description="Disordered" evidence="1">
    <location>
        <begin position="1"/>
        <end position="37"/>
    </location>
</feature>
<dbReference type="Proteomes" id="UP000003676">
    <property type="component" value="Unassembled WGS sequence"/>
</dbReference>
<evidence type="ECO:0000313" key="3">
    <source>
        <dbReference type="Proteomes" id="UP000003676"/>
    </source>
</evidence>